<dbReference type="GO" id="GO:0008889">
    <property type="term" value="F:glycerophosphodiester phosphodiesterase activity"/>
    <property type="evidence" value="ECO:0007669"/>
    <property type="project" value="TreeGrafter"/>
</dbReference>
<accession>A0A1B6LJD5</accession>
<dbReference type="SUPFAM" id="SSF51695">
    <property type="entry name" value="PLC-like phosphodiesterases"/>
    <property type="match status" value="1"/>
</dbReference>
<reference evidence="4" key="1">
    <citation type="submission" date="2015-11" db="EMBL/GenBank/DDBJ databases">
        <title>De novo transcriptome assembly of four potential Pierce s Disease insect vectors from Arizona vineyards.</title>
        <authorList>
            <person name="Tassone E.E."/>
        </authorList>
    </citation>
    <scope>NUCLEOTIDE SEQUENCE</scope>
</reference>
<proteinExistence type="predicted"/>
<feature type="transmembrane region" description="Helical" evidence="2">
    <location>
        <begin position="12"/>
        <end position="33"/>
    </location>
</feature>
<organism evidence="4">
    <name type="scientific">Graphocephala atropunctata</name>
    <dbReference type="NCBI Taxonomy" id="36148"/>
    <lineage>
        <taxon>Eukaryota</taxon>
        <taxon>Metazoa</taxon>
        <taxon>Ecdysozoa</taxon>
        <taxon>Arthropoda</taxon>
        <taxon>Hexapoda</taxon>
        <taxon>Insecta</taxon>
        <taxon>Pterygota</taxon>
        <taxon>Neoptera</taxon>
        <taxon>Paraneoptera</taxon>
        <taxon>Hemiptera</taxon>
        <taxon>Auchenorrhyncha</taxon>
        <taxon>Membracoidea</taxon>
        <taxon>Cicadellidae</taxon>
        <taxon>Cicadellinae</taxon>
        <taxon>Cicadellini</taxon>
        <taxon>Graphocephala</taxon>
    </lineage>
</organism>
<dbReference type="PROSITE" id="PS50007">
    <property type="entry name" value="PIPLC_X_DOMAIN"/>
    <property type="match status" value="1"/>
</dbReference>
<dbReference type="PANTHER" id="PTHR46320:SF1">
    <property type="entry name" value="GLYCEROPHOSPHODIESTER PHOSPHODIESTERASE 1"/>
    <property type="match status" value="1"/>
</dbReference>
<keyword evidence="2" id="KW-0812">Transmembrane</keyword>
<dbReference type="GO" id="GO:0005886">
    <property type="term" value="C:plasma membrane"/>
    <property type="evidence" value="ECO:0007669"/>
    <property type="project" value="TreeGrafter"/>
</dbReference>
<dbReference type="Pfam" id="PF03009">
    <property type="entry name" value="GDPD"/>
    <property type="match status" value="1"/>
</dbReference>
<sequence>MKAMDKPFTFNLSVLTSCAAFWSAVYCLLILLVEVITMSIYIGILLILVTITSYLCLWYFSLPQPDDALVTEVLGSNPKLMKRRKSSPQSPLITSNSFSNDEQDNDDKEFFPVIGHRGAGLDAPENSLSAIKQCHDKGCRAVEFDLALTADDVPVLFHDDTVDRLTHATGLVQQMTWEQLQTLDISAKHPLQERFVGERVALFSDVIRLCLDLDLRMIIDVKDESIKVVQVILEAFQAHPKLYKRAMVSAFNPLIIYMVRSRDPKIVCSLAWRPYFYSYSSYGPETSCTRRYTYLPAHVVARAADLVSTWLLNTVGFYILGLSAVLLHKNVITTDLVTRWEQRNIRVVVWTVNRPHEKLYYSRVLQLAYITDTLASDKLGTLY</sequence>
<dbReference type="EMBL" id="GEBQ01016207">
    <property type="protein sequence ID" value="JAT23770.1"/>
    <property type="molecule type" value="Transcribed_RNA"/>
</dbReference>
<gene>
    <name evidence="4" type="ORF">g.10709</name>
</gene>
<dbReference type="Gene3D" id="3.20.20.190">
    <property type="entry name" value="Phosphatidylinositol (PI) phosphodiesterase"/>
    <property type="match status" value="1"/>
</dbReference>
<feature type="region of interest" description="Disordered" evidence="1">
    <location>
        <begin position="81"/>
        <end position="105"/>
    </location>
</feature>
<dbReference type="PROSITE" id="PS51257">
    <property type="entry name" value="PROKAR_LIPOPROTEIN"/>
    <property type="match status" value="1"/>
</dbReference>
<dbReference type="GO" id="GO:0006644">
    <property type="term" value="P:phospholipid metabolic process"/>
    <property type="evidence" value="ECO:0007669"/>
    <property type="project" value="TreeGrafter"/>
</dbReference>
<dbReference type="PANTHER" id="PTHR46320">
    <property type="entry name" value="GLYCEROPHOSPHODIESTER PHOSPHODIESTERASE 1"/>
    <property type="match status" value="1"/>
</dbReference>
<evidence type="ECO:0000313" key="4">
    <source>
        <dbReference type="EMBL" id="JAT23770.1"/>
    </source>
</evidence>
<feature type="domain" description="GP-PDE" evidence="3">
    <location>
        <begin position="111"/>
        <end position="383"/>
    </location>
</feature>
<feature type="transmembrane region" description="Helical" evidence="2">
    <location>
        <begin position="40"/>
        <end position="60"/>
    </location>
</feature>
<keyword evidence="2" id="KW-0472">Membrane</keyword>
<dbReference type="InterPro" id="IPR017946">
    <property type="entry name" value="PLC-like_Pdiesterase_TIM-brl"/>
</dbReference>
<evidence type="ECO:0000256" key="2">
    <source>
        <dbReference type="SAM" id="Phobius"/>
    </source>
</evidence>
<dbReference type="CDD" id="cd08573">
    <property type="entry name" value="GDPD_GDE1"/>
    <property type="match status" value="1"/>
</dbReference>
<evidence type="ECO:0000259" key="3">
    <source>
        <dbReference type="PROSITE" id="PS51704"/>
    </source>
</evidence>
<dbReference type="GO" id="GO:0006580">
    <property type="term" value="P:ethanolamine metabolic process"/>
    <property type="evidence" value="ECO:0007669"/>
    <property type="project" value="TreeGrafter"/>
</dbReference>
<feature type="compositionally biased region" description="Polar residues" evidence="1">
    <location>
        <begin position="87"/>
        <end position="100"/>
    </location>
</feature>
<dbReference type="PROSITE" id="PS51704">
    <property type="entry name" value="GP_PDE"/>
    <property type="match status" value="1"/>
</dbReference>
<protein>
    <recommendedName>
        <fullName evidence="3">GP-PDE domain-containing protein</fullName>
    </recommendedName>
</protein>
<evidence type="ECO:0000256" key="1">
    <source>
        <dbReference type="SAM" id="MobiDB-lite"/>
    </source>
</evidence>
<dbReference type="GO" id="GO:0070291">
    <property type="term" value="P:N-acylethanolamine metabolic process"/>
    <property type="evidence" value="ECO:0007669"/>
    <property type="project" value="TreeGrafter"/>
</dbReference>
<name>A0A1B6LJD5_9HEMI</name>
<dbReference type="AlphaFoldDB" id="A0A1B6LJD5"/>
<keyword evidence="2" id="KW-1133">Transmembrane helix</keyword>
<dbReference type="InterPro" id="IPR030395">
    <property type="entry name" value="GP_PDE_dom"/>
</dbReference>